<proteinExistence type="predicted"/>
<dbReference type="Proteomes" id="UP000612456">
    <property type="component" value="Unassembled WGS sequence"/>
</dbReference>
<dbReference type="GO" id="GO:0006352">
    <property type="term" value="P:DNA-templated transcription initiation"/>
    <property type="evidence" value="ECO:0007669"/>
    <property type="project" value="InterPro"/>
</dbReference>
<dbReference type="Pfam" id="PF04542">
    <property type="entry name" value="Sigma70_r2"/>
    <property type="match status" value="1"/>
</dbReference>
<evidence type="ECO:0000313" key="2">
    <source>
        <dbReference type="EMBL" id="GGD60776.1"/>
    </source>
</evidence>
<feature type="domain" description="RNA polymerase sigma-70 region 2" evidence="1">
    <location>
        <begin position="6"/>
        <end position="37"/>
    </location>
</feature>
<reference evidence="2" key="2">
    <citation type="submission" date="2020-09" db="EMBL/GenBank/DDBJ databases">
        <authorList>
            <person name="Sun Q."/>
            <person name="Zhou Y."/>
        </authorList>
    </citation>
    <scope>NUCLEOTIDE SEQUENCE</scope>
    <source>
        <strain evidence="2">CGMCC 1.15178</strain>
    </source>
</reference>
<dbReference type="RefSeq" id="WP_188991128.1">
    <property type="nucleotide sequence ID" value="NZ_BMHP01000001.1"/>
</dbReference>
<accession>A0A917DQB8</accession>
<dbReference type="EMBL" id="BMHP01000001">
    <property type="protein sequence ID" value="GGD60776.1"/>
    <property type="molecule type" value="Genomic_DNA"/>
</dbReference>
<organism evidence="2 3">
    <name type="scientific">Paenibacillus nasutitermitis</name>
    <dbReference type="NCBI Taxonomy" id="1652958"/>
    <lineage>
        <taxon>Bacteria</taxon>
        <taxon>Bacillati</taxon>
        <taxon>Bacillota</taxon>
        <taxon>Bacilli</taxon>
        <taxon>Bacillales</taxon>
        <taxon>Paenibacillaceae</taxon>
        <taxon>Paenibacillus</taxon>
    </lineage>
</organism>
<dbReference type="InterPro" id="IPR007627">
    <property type="entry name" value="RNA_pol_sigma70_r2"/>
</dbReference>
<evidence type="ECO:0000259" key="1">
    <source>
        <dbReference type="Pfam" id="PF04542"/>
    </source>
</evidence>
<dbReference type="InterPro" id="IPR013325">
    <property type="entry name" value="RNA_pol_sigma_r2"/>
</dbReference>
<evidence type="ECO:0000313" key="3">
    <source>
        <dbReference type="Proteomes" id="UP000612456"/>
    </source>
</evidence>
<dbReference type="AlphaFoldDB" id="A0A917DQB8"/>
<sequence length="52" mass="5867">MDLTALFQSYRNLLFAIAYRLLGSANDSEDMVQDTFADGQQAGLRQCESLFM</sequence>
<name>A0A917DQB8_9BACL</name>
<dbReference type="GO" id="GO:0003700">
    <property type="term" value="F:DNA-binding transcription factor activity"/>
    <property type="evidence" value="ECO:0007669"/>
    <property type="project" value="InterPro"/>
</dbReference>
<comment type="caution">
    <text evidence="2">The sequence shown here is derived from an EMBL/GenBank/DDBJ whole genome shotgun (WGS) entry which is preliminary data.</text>
</comment>
<gene>
    <name evidence="2" type="ORF">GCM10010911_18280</name>
</gene>
<reference evidence="2" key="1">
    <citation type="journal article" date="2014" name="Int. J. Syst. Evol. Microbiol.">
        <title>Complete genome sequence of Corynebacterium casei LMG S-19264T (=DSM 44701T), isolated from a smear-ripened cheese.</title>
        <authorList>
            <consortium name="US DOE Joint Genome Institute (JGI-PGF)"/>
            <person name="Walter F."/>
            <person name="Albersmeier A."/>
            <person name="Kalinowski J."/>
            <person name="Ruckert C."/>
        </authorList>
    </citation>
    <scope>NUCLEOTIDE SEQUENCE</scope>
    <source>
        <strain evidence="2">CGMCC 1.15178</strain>
    </source>
</reference>
<dbReference type="Gene3D" id="1.10.1740.10">
    <property type="match status" value="1"/>
</dbReference>
<protein>
    <recommendedName>
        <fullName evidence="1">RNA polymerase sigma-70 region 2 domain-containing protein</fullName>
    </recommendedName>
</protein>
<dbReference type="SUPFAM" id="SSF88946">
    <property type="entry name" value="Sigma2 domain of RNA polymerase sigma factors"/>
    <property type="match status" value="1"/>
</dbReference>
<keyword evidence="3" id="KW-1185">Reference proteome</keyword>